<keyword evidence="14" id="KW-0131">Cell cycle</keyword>
<evidence type="ECO:0000256" key="14">
    <source>
        <dbReference type="ARBA" id="ARBA00023306"/>
    </source>
</evidence>
<protein>
    <recommendedName>
        <fullName evidence="5">DASH complex subunit ASK1</fullName>
    </recommendedName>
</protein>
<evidence type="ECO:0000256" key="3">
    <source>
        <dbReference type="ARBA" id="ARBA00004629"/>
    </source>
</evidence>
<evidence type="ECO:0000256" key="2">
    <source>
        <dbReference type="ARBA" id="ARBA00004186"/>
    </source>
</evidence>
<evidence type="ECO:0000256" key="6">
    <source>
        <dbReference type="ARBA" id="ARBA00022454"/>
    </source>
</evidence>
<dbReference type="Pfam" id="PF08655">
    <property type="entry name" value="DASH_Ask1"/>
    <property type="match status" value="1"/>
</dbReference>
<keyword evidence="13" id="KW-0539">Nucleus</keyword>
<keyword evidence="11" id="KW-0995">Kinetochore</keyword>
<dbReference type="OrthoDB" id="5600243at2759"/>
<feature type="region of interest" description="Disordered" evidence="16">
    <location>
        <begin position="860"/>
        <end position="893"/>
    </location>
</feature>
<evidence type="ECO:0000256" key="13">
    <source>
        <dbReference type="ARBA" id="ARBA00023242"/>
    </source>
</evidence>
<dbReference type="PANTHER" id="PTHR28200:SF1">
    <property type="entry name" value="DASH COMPLEX SUBUNIT ASK1"/>
    <property type="match status" value="1"/>
</dbReference>
<dbReference type="AlphaFoldDB" id="A0A1R1XPU9"/>
<dbReference type="GO" id="GO:0051301">
    <property type="term" value="P:cell division"/>
    <property type="evidence" value="ECO:0007669"/>
    <property type="project" value="UniProtKB-KW"/>
</dbReference>
<dbReference type="EMBL" id="LSSM01003825">
    <property type="protein sequence ID" value="OMJ16671.1"/>
    <property type="molecule type" value="Genomic_DNA"/>
</dbReference>
<organism evidence="17 18">
    <name type="scientific">Smittium culicis</name>
    <dbReference type="NCBI Taxonomy" id="133412"/>
    <lineage>
        <taxon>Eukaryota</taxon>
        <taxon>Fungi</taxon>
        <taxon>Fungi incertae sedis</taxon>
        <taxon>Zoopagomycota</taxon>
        <taxon>Kickxellomycotina</taxon>
        <taxon>Harpellomycetes</taxon>
        <taxon>Harpellales</taxon>
        <taxon>Legeriomycetaceae</taxon>
        <taxon>Smittium</taxon>
    </lineage>
</organism>
<proteinExistence type="inferred from homology"/>
<keyword evidence="9" id="KW-0493">Microtubule</keyword>
<feature type="region of interest" description="Disordered" evidence="16">
    <location>
        <begin position="352"/>
        <end position="375"/>
    </location>
</feature>
<dbReference type="GO" id="GO:0008608">
    <property type="term" value="P:attachment of spindle microtubules to kinetochore"/>
    <property type="evidence" value="ECO:0007669"/>
    <property type="project" value="InterPro"/>
</dbReference>
<dbReference type="PANTHER" id="PTHR28200">
    <property type="entry name" value="DASH COMPLEX SUBUNIT ASK1"/>
    <property type="match status" value="1"/>
</dbReference>
<evidence type="ECO:0000256" key="12">
    <source>
        <dbReference type="ARBA" id="ARBA00023212"/>
    </source>
</evidence>
<keyword evidence="12" id="KW-0206">Cytoskeleton</keyword>
<keyword evidence="8" id="KW-0132">Cell division</keyword>
<evidence type="ECO:0000256" key="5">
    <source>
        <dbReference type="ARBA" id="ARBA00014520"/>
    </source>
</evidence>
<feature type="compositionally biased region" description="Polar residues" evidence="16">
    <location>
        <begin position="633"/>
        <end position="669"/>
    </location>
</feature>
<feature type="compositionally biased region" description="Polar residues" evidence="16">
    <location>
        <begin position="778"/>
        <end position="808"/>
    </location>
</feature>
<feature type="compositionally biased region" description="Polar residues" evidence="16">
    <location>
        <begin position="960"/>
        <end position="998"/>
    </location>
</feature>
<evidence type="ECO:0000313" key="18">
    <source>
        <dbReference type="Proteomes" id="UP000187429"/>
    </source>
</evidence>
<evidence type="ECO:0000313" key="17">
    <source>
        <dbReference type="EMBL" id="OMJ16671.1"/>
    </source>
</evidence>
<dbReference type="GO" id="GO:0044732">
    <property type="term" value="C:mitotic spindle pole body"/>
    <property type="evidence" value="ECO:0007669"/>
    <property type="project" value="TreeGrafter"/>
</dbReference>
<evidence type="ECO:0000256" key="1">
    <source>
        <dbReference type="ARBA" id="ARBA00004123"/>
    </source>
</evidence>
<feature type="region of interest" description="Disordered" evidence="16">
    <location>
        <begin position="629"/>
        <end position="669"/>
    </location>
</feature>
<evidence type="ECO:0000256" key="15">
    <source>
        <dbReference type="ARBA" id="ARBA00023328"/>
    </source>
</evidence>
<feature type="region of interest" description="Disordered" evidence="16">
    <location>
        <begin position="756"/>
        <end position="844"/>
    </location>
</feature>
<evidence type="ECO:0000256" key="11">
    <source>
        <dbReference type="ARBA" id="ARBA00022838"/>
    </source>
</evidence>
<evidence type="ECO:0000256" key="16">
    <source>
        <dbReference type="SAM" id="MobiDB-lite"/>
    </source>
</evidence>
<name>A0A1R1XPU9_9FUNG</name>
<evidence type="ECO:0000256" key="8">
    <source>
        <dbReference type="ARBA" id="ARBA00022618"/>
    </source>
</evidence>
<keyword evidence="15" id="KW-0137">Centromere</keyword>
<evidence type="ECO:0000256" key="4">
    <source>
        <dbReference type="ARBA" id="ARBA00010731"/>
    </source>
</evidence>
<evidence type="ECO:0000256" key="9">
    <source>
        <dbReference type="ARBA" id="ARBA00022701"/>
    </source>
</evidence>
<gene>
    <name evidence="17" type="ORF">AYI69_g7746</name>
</gene>
<feature type="region of interest" description="Disordered" evidence="16">
    <location>
        <begin position="568"/>
        <end position="589"/>
    </location>
</feature>
<dbReference type="Proteomes" id="UP000187429">
    <property type="component" value="Unassembled WGS sequence"/>
</dbReference>
<dbReference type="GO" id="GO:0072686">
    <property type="term" value="C:mitotic spindle"/>
    <property type="evidence" value="ECO:0007669"/>
    <property type="project" value="InterPro"/>
</dbReference>
<feature type="compositionally biased region" description="Low complexity" evidence="16">
    <location>
        <begin position="352"/>
        <end position="368"/>
    </location>
</feature>
<reference evidence="18" key="1">
    <citation type="submission" date="2017-01" db="EMBL/GenBank/DDBJ databases">
        <authorList>
            <person name="Wang Y."/>
            <person name="White M."/>
            <person name="Kvist S."/>
            <person name="Moncalvo J.-M."/>
        </authorList>
    </citation>
    <scope>NUCLEOTIDE SEQUENCE [LARGE SCALE GENOMIC DNA]</scope>
    <source>
        <strain evidence="18">ID-206-W2</strain>
    </source>
</reference>
<feature type="compositionally biased region" description="Low complexity" evidence="16">
    <location>
        <begin position="876"/>
        <end position="890"/>
    </location>
</feature>
<evidence type="ECO:0000256" key="10">
    <source>
        <dbReference type="ARBA" id="ARBA00022776"/>
    </source>
</evidence>
<feature type="compositionally biased region" description="Polar residues" evidence="16">
    <location>
        <begin position="860"/>
        <end position="875"/>
    </location>
</feature>
<comment type="caution">
    <text evidence="17">The sequence shown here is derived from an EMBL/GenBank/DDBJ whole genome shotgun (WGS) entry which is preliminary data.</text>
</comment>
<evidence type="ECO:0000256" key="7">
    <source>
        <dbReference type="ARBA" id="ARBA00022490"/>
    </source>
</evidence>
<dbReference type="InterPro" id="IPR013964">
    <property type="entry name" value="DASH_Ask1"/>
</dbReference>
<accession>A0A1R1XPU9</accession>
<feature type="compositionally biased region" description="Low complexity" evidence="16">
    <location>
        <begin position="814"/>
        <end position="833"/>
    </location>
</feature>
<feature type="region of interest" description="Disordered" evidence="16">
    <location>
        <begin position="957"/>
        <end position="998"/>
    </location>
</feature>
<dbReference type="GO" id="GO:0005874">
    <property type="term" value="C:microtubule"/>
    <property type="evidence" value="ECO:0007669"/>
    <property type="project" value="UniProtKB-KW"/>
</dbReference>
<comment type="similarity">
    <text evidence="4">Belongs to the DASH complex ASK1 family.</text>
</comment>
<sequence>MAYNTNLGNELEEVDLKITLMLQEIDANFDKCQRIVTRGILPKVTNISRGSKKIVKTLKPWLKFFDKVASTGNNLEKDSLLEITNQLSIEETTVNKKSTDIEFSKTHGNISASDSNIRVDEYTTDRFVEQNENEFSDFDDKSDFFELDNANQNINNSEIISKNTYIVQPNNQPKKTDFKSITQNINESYSADKKNRIDSFIRKQRQSIKFNSPFGGSDSILTPSSINTDDLQSTMYFTTNYTTRNESPTVSKQPQNLTSYTANDLDLNSLDHSDIHTTIHQEPMPAPIVNSKNNLHSNTDVIQQQSVSSNSQNLNSKADLLSKNQSLHNNFDKANTEKLSVAHSKPIISNSNLSLKSSFPKKSSNNESTDYNSDDDLDFNEKELAELTCLYNRYDNSSASNIASNNQFNTPSSIASSLATPQTKTIPFHRKNLLNTNSSIGSQVSEIELSNSTTNSISSHAHKISSSETPGLMSNPNTSILSSHDLDLDLELSPPQLTTVINVQAYSKSTQNLPTLQNDHGSQISATTVNSASEPKPTIDDQTNQTIKYQTEQITSSYEQVSSLNNSNKIDHDLESDYDSDDMPSPPQLTSIIGFNTKNIDSNSPHNSGSYINGQIESFNKEKSIDTNKLETKPQSLSNYNELSSNHTSSSDKLGKASNNFQSHSSNSENSAIYDDTFQFINKKHLKGANNANISNPAGVSLSSGFNSQFSTKSFSSNSSVNKLDQQLARKNFENYNHRYIDETVLMDPALFADDMLNENDPEHESPLANKNKVPAMNLNQPTKSNTFYARPILNTSRQDSMSSNRSRNIYEGNQPSNTSSFNNSNNYSSGLSRVRSSDEMSPLQPDRIVKSKIDSMDSLSNASGFRNSEHQSNFNSKNSSSIQQPSSSSFTNRLQNEEFTNTRSLSALEFSISNDPSVRLNSSFFSDTGNENTNSNNPFTFDRNEVLKNDSYENELNHMPTNFPTSQLSTSSINRPALSNSVSASTSNQPHINNASNSSFDYSPLGADYSILSASTGTHADMTFDGTTSIYPDTVLLNMAASQAANERNNSS</sequence>
<keyword evidence="6" id="KW-0158">Chromosome</keyword>
<keyword evidence="7" id="KW-0963">Cytoplasm</keyword>
<dbReference type="GO" id="GO:0042729">
    <property type="term" value="C:DASH complex"/>
    <property type="evidence" value="ECO:0007669"/>
    <property type="project" value="InterPro"/>
</dbReference>
<keyword evidence="10" id="KW-0498">Mitosis</keyword>
<comment type="subcellular location">
    <subcellularLocation>
        <location evidence="3">Chromosome</location>
        <location evidence="3">Centromere</location>
        <location evidence="3">Kinetochore</location>
    </subcellularLocation>
    <subcellularLocation>
        <location evidence="2">Cytoplasm</location>
        <location evidence="2">Cytoskeleton</location>
        <location evidence="2">Spindle</location>
    </subcellularLocation>
    <subcellularLocation>
        <location evidence="1">Nucleus</location>
    </subcellularLocation>
</comment>
<keyword evidence="18" id="KW-1185">Reference proteome</keyword>